<reference evidence="2" key="1">
    <citation type="journal article" date="2019" name="Int. J. Syst. Evol. Microbiol.">
        <title>The Global Catalogue of Microorganisms (GCM) 10K type strain sequencing project: providing services to taxonomists for standard genome sequencing and annotation.</title>
        <authorList>
            <consortium name="The Broad Institute Genomics Platform"/>
            <consortium name="The Broad Institute Genome Sequencing Center for Infectious Disease"/>
            <person name="Wu L."/>
            <person name="Ma J."/>
        </authorList>
    </citation>
    <scope>NUCLEOTIDE SEQUENCE [LARGE SCALE GENOMIC DNA]</scope>
    <source>
        <strain evidence="2">JCM 17664</strain>
    </source>
</reference>
<evidence type="ECO:0008006" key="3">
    <source>
        <dbReference type="Google" id="ProtNLM"/>
    </source>
</evidence>
<keyword evidence="2" id="KW-1185">Reference proteome</keyword>
<proteinExistence type="predicted"/>
<evidence type="ECO:0000313" key="2">
    <source>
        <dbReference type="Proteomes" id="UP001501207"/>
    </source>
</evidence>
<sequence>MDARILNRKWRELKWALRQRYIQLTDEDVLLIRGEEEQLMERLQHKLGKNGQELNALLADLILSEHCQQHW</sequence>
<dbReference type="InterPro" id="IPR036629">
    <property type="entry name" value="YjbJ_sf"/>
</dbReference>
<comment type="caution">
    <text evidence="1">The sequence shown here is derived from an EMBL/GenBank/DDBJ whole genome shotgun (WGS) entry which is preliminary data.</text>
</comment>
<dbReference type="Gene3D" id="1.10.1470.10">
    <property type="entry name" value="YjbJ"/>
    <property type="match status" value="1"/>
</dbReference>
<dbReference type="Proteomes" id="UP001501207">
    <property type="component" value="Unassembled WGS sequence"/>
</dbReference>
<name>A0ABP8FER6_9BACT</name>
<protein>
    <recommendedName>
        <fullName evidence="3">General stress protein CsbD</fullName>
    </recommendedName>
</protein>
<gene>
    <name evidence="1" type="ORF">GCM10023143_04030</name>
</gene>
<organism evidence="1 2">
    <name type="scientific">Compostibacter hankyongensis</name>
    <dbReference type="NCBI Taxonomy" id="1007089"/>
    <lineage>
        <taxon>Bacteria</taxon>
        <taxon>Pseudomonadati</taxon>
        <taxon>Bacteroidota</taxon>
        <taxon>Chitinophagia</taxon>
        <taxon>Chitinophagales</taxon>
        <taxon>Chitinophagaceae</taxon>
        <taxon>Compostibacter</taxon>
    </lineage>
</organism>
<dbReference type="SUPFAM" id="SSF69047">
    <property type="entry name" value="Hypothetical protein YjbJ"/>
    <property type="match status" value="1"/>
</dbReference>
<dbReference type="EMBL" id="BAABFN010000001">
    <property type="protein sequence ID" value="GAA4301925.1"/>
    <property type="molecule type" value="Genomic_DNA"/>
</dbReference>
<accession>A0ABP8FER6</accession>
<evidence type="ECO:0000313" key="1">
    <source>
        <dbReference type="EMBL" id="GAA4301925.1"/>
    </source>
</evidence>
<dbReference type="RefSeq" id="WP_344974511.1">
    <property type="nucleotide sequence ID" value="NZ_BAABFN010000001.1"/>
</dbReference>